<dbReference type="EMBL" id="RYZI01000110">
    <property type="protein sequence ID" value="RWA10556.1"/>
    <property type="molecule type" value="Genomic_DNA"/>
</dbReference>
<dbReference type="Proteomes" id="UP000286045">
    <property type="component" value="Unassembled WGS sequence"/>
</dbReference>
<keyword evidence="1" id="KW-0732">Signal</keyword>
<protein>
    <submittedName>
        <fullName evidence="2">Uncharacterized protein</fullName>
    </submittedName>
</protein>
<feature type="signal peptide" evidence="1">
    <location>
        <begin position="1"/>
        <end position="21"/>
    </location>
</feature>
<reference evidence="2 3" key="1">
    <citation type="submission" date="2018-12" db="EMBL/GenBank/DDBJ databases">
        <title>Draft genome sequence of Xylaria grammica IHI A82.</title>
        <authorList>
            <person name="Buettner E."/>
            <person name="Kellner H."/>
        </authorList>
    </citation>
    <scope>NUCLEOTIDE SEQUENCE [LARGE SCALE GENOMIC DNA]</scope>
    <source>
        <strain evidence="2 3">IHI A82</strain>
    </source>
</reference>
<proteinExistence type="predicted"/>
<gene>
    <name evidence="2" type="ORF">EKO27_g4547</name>
</gene>
<feature type="chain" id="PRO_5019239160" evidence="1">
    <location>
        <begin position="22"/>
        <end position="204"/>
    </location>
</feature>
<comment type="caution">
    <text evidence="2">The sequence shown here is derived from an EMBL/GenBank/DDBJ whole genome shotgun (WGS) entry which is preliminary data.</text>
</comment>
<evidence type="ECO:0000256" key="1">
    <source>
        <dbReference type="SAM" id="SignalP"/>
    </source>
</evidence>
<keyword evidence="3" id="KW-1185">Reference proteome</keyword>
<dbReference type="AlphaFoldDB" id="A0A439D841"/>
<sequence length="204" mass="23272">MKFSILSSLLFFSWQSSTILAAPLESRESTNILDVRANLIPTPDQVNELIEDPSKFSDWAKIGEPQIDKAIFFTGQSSQKINQIVSWANSMGLTSVRNIWNSANFYQRGQYKGVDNDTFRNFQKAFSKYYADQTKGTAWLIFPQDSTPAASGIFWSVELDEIINEAKVDKIVWIDQNKITDSGYDWMNEQKLYWQKGEDKPAGA</sequence>
<evidence type="ECO:0000313" key="3">
    <source>
        <dbReference type="Proteomes" id="UP000286045"/>
    </source>
</evidence>
<evidence type="ECO:0000313" key="2">
    <source>
        <dbReference type="EMBL" id="RWA10556.1"/>
    </source>
</evidence>
<organism evidence="2 3">
    <name type="scientific">Xylaria grammica</name>
    <dbReference type="NCBI Taxonomy" id="363999"/>
    <lineage>
        <taxon>Eukaryota</taxon>
        <taxon>Fungi</taxon>
        <taxon>Dikarya</taxon>
        <taxon>Ascomycota</taxon>
        <taxon>Pezizomycotina</taxon>
        <taxon>Sordariomycetes</taxon>
        <taxon>Xylariomycetidae</taxon>
        <taxon>Xylariales</taxon>
        <taxon>Xylariaceae</taxon>
        <taxon>Xylaria</taxon>
    </lineage>
</organism>
<name>A0A439D841_9PEZI</name>
<accession>A0A439D841</accession>